<evidence type="ECO:0000256" key="1">
    <source>
        <dbReference type="ARBA" id="ARBA00008140"/>
    </source>
</evidence>
<keyword evidence="2" id="KW-0645">Protease</keyword>
<comment type="caution">
    <text evidence="5">The sequence shown here is derived from an EMBL/GenBank/DDBJ whole genome shotgun (WGS) entry which is preliminary data.</text>
</comment>
<keyword evidence="6" id="KW-1185">Reference proteome</keyword>
<dbReference type="InterPro" id="IPR008580">
    <property type="entry name" value="PPPDE_dom"/>
</dbReference>
<dbReference type="GO" id="GO:0006508">
    <property type="term" value="P:proteolysis"/>
    <property type="evidence" value="ECO:0007669"/>
    <property type="project" value="UniProtKB-KW"/>
</dbReference>
<feature type="domain" description="PPPDE" evidence="4">
    <location>
        <begin position="190"/>
        <end position="276"/>
    </location>
</feature>
<accession>A0A812KJ77</accession>
<dbReference type="PANTHER" id="PTHR12378">
    <property type="entry name" value="DESUMOYLATING ISOPEPTIDASE"/>
    <property type="match status" value="1"/>
</dbReference>
<evidence type="ECO:0000313" key="5">
    <source>
        <dbReference type="EMBL" id="CAE7228231.1"/>
    </source>
</evidence>
<reference evidence="5" key="1">
    <citation type="submission" date="2021-02" db="EMBL/GenBank/DDBJ databases">
        <authorList>
            <person name="Dougan E. K."/>
            <person name="Rhodes N."/>
            <person name="Thang M."/>
            <person name="Chan C."/>
        </authorList>
    </citation>
    <scope>NUCLEOTIDE SEQUENCE</scope>
</reference>
<dbReference type="Proteomes" id="UP000601435">
    <property type="component" value="Unassembled WGS sequence"/>
</dbReference>
<evidence type="ECO:0000256" key="2">
    <source>
        <dbReference type="ARBA" id="ARBA00022670"/>
    </source>
</evidence>
<dbReference type="GO" id="GO:0101005">
    <property type="term" value="F:deubiquitinase activity"/>
    <property type="evidence" value="ECO:0007669"/>
    <property type="project" value="TreeGrafter"/>
</dbReference>
<dbReference type="InterPro" id="IPR042266">
    <property type="entry name" value="PPPDE_sf"/>
</dbReference>
<keyword evidence="3" id="KW-0378">Hydrolase</keyword>
<evidence type="ECO:0000256" key="3">
    <source>
        <dbReference type="ARBA" id="ARBA00022801"/>
    </source>
</evidence>
<dbReference type="AlphaFoldDB" id="A0A812KJ77"/>
<dbReference type="PROSITE" id="PS51858">
    <property type="entry name" value="PPPDE"/>
    <property type="match status" value="1"/>
</dbReference>
<evidence type="ECO:0000259" key="4">
    <source>
        <dbReference type="PROSITE" id="PS51858"/>
    </source>
</evidence>
<dbReference type="PANTHER" id="PTHR12378:SF80">
    <property type="entry name" value="IP06716P-RELATED"/>
    <property type="match status" value="1"/>
</dbReference>
<dbReference type="OrthoDB" id="412286at2759"/>
<protein>
    <recommendedName>
        <fullName evidence="4">PPPDE domain-containing protein</fullName>
    </recommendedName>
</protein>
<comment type="similarity">
    <text evidence="1">Belongs to the DeSI family.</text>
</comment>
<organism evidence="5 6">
    <name type="scientific">Symbiodinium necroappetens</name>
    <dbReference type="NCBI Taxonomy" id="1628268"/>
    <lineage>
        <taxon>Eukaryota</taxon>
        <taxon>Sar</taxon>
        <taxon>Alveolata</taxon>
        <taxon>Dinophyceae</taxon>
        <taxon>Suessiales</taxon>
        <taxon>Symbiodiniaceae</taxon>
        <taxon>Symbiodinium</taxon>
    </lineage>
</organism>
<gene>
    <name evidence="5" type="ORF">SNEC2469_LOCUS3365</name>
</gene>
<dbReference type="Pfam" id="PF05903">
    <property type="entry name" value="Peptidase_C97"/>
    <property type="match status" value="1"/>
</dbReference>
<dbReference type="GO" id="GO:0016579">
    <property type="term" value="P:protein deubiquitination"/>
    <property type="evidence" value="ECO:0007669"/>
    <property type="project" value="TreeGrafter"/>
</dbReference>
<dbReference type="EMBL" id="CAJNJA010007731">
    <property type="protein sequence ID" value="CAE7228231.1"/>
    <property type="molecule type" value="Genomic_DNA"/>
</dbReference>
<dbReference type="Gene3D" id="3.90.1720.30">
    <property type="entry name" value="PPPDE domains"/>
    <property type="match status" value="1"/>
</dbReference>
<evidence type="ECO:0000313" key="6">
    <source>
        <dbReference type="Proteomes" id="UP000601435"/>
    </source>
</evidence>
<sequence>MVVCEVVRLRNASPCTFEIQAEDIFHSSPTIGGLPVKEEYFEVPPGFDAEADGLVVPWFLTSIDGLVIREAESGCILRCSAGPKVDNSNNSDWLQLHCLDWDPVNEESWLELGQRHFIGAIGHSVQLQLTFRQPRLLCPGMPPGTSLGHGAKDVPTDQRQQTQSVQGPMEASTLATWLSFASEVESAPACTVFLNVYDLAPVTSVVNSFLCNTMVKTFGAFHATIEIYGQEWGFYRQADPEQCGVCRSLQPRQHPIHVYRQSVNLGQTRLTDREGV</sequence>
<name>A0A812KJ77_9DINO</name>
<proteinExistence type="inferred from homology"/>